<feature type="transmembrane region" description="Helical" evidence="18">
    <location>
        <begin position="36"/>
        <end position="58"/>
    </location>
</feature>
<dbReference type="AlphaFoldDB" id="E3UFE9"/>
<dbReference type="GeneID" id="9829954"/>
<dbReference type="Pfam" id="PF00032">
    <property type="entry name" value="Cytochrom_B_C"/>
    <property type="match status" value="1"/>
</dbReference>
<evidence type="ECO:0000256" key="17">
    <source>
        <dbReference type="PIRSR" id="PIRSR038885-2"/>
    </source>
</evidence>
<gene>
    <name evidence="21" type="primary">CYTB</name>
</gene>
<dbReference type="GO" id="GO:0005743">
    <property type="term" value="C:mitochondrial inner membrane"/>
    <property type="evidence" value="ECO:0007669"/>
    <property type="project" value="UniProtKB-SubCell"/>
</dbReference>
<evidence type="ECO:0000259" key="20">
    <source>
        <dbReference type="PROSITE" id="PS51003"/>
    </source>
</evidence>
<dbReference type="InterPro" id="IPR048259">
    <property type="entry name" value="Cytochrome_b_N_euk/bac"/>
</dbReference>
<keyword evidence="7 18" id="KW-0812">Transmembrane</keyword>
<evidence type="ECO:0000256" key="5">
    <source>
        <dbReference type="ARBA" id="ARBA00022617"/>
    </source>
</evidence>
<feature type="binding site" evidence="16">
    <location>
        <position position="207"/>
    </location>
    <ligand>
        <name>a ubiquinone</name>
        <dbReference type="ChEBI" id="CHEBI:16389"/>
    </ligand>
</feature>
<keyword evidence="4 18" id="KW-0813">Transport</keyword>
<feature type="transmembrane region" description="Helical" evidence="18">
    <location>
        <begin position="118"/>
        <end position="139"/>
    </location>
</feature>
<evidence type="ECO:0000256" key="10">
    <source>
        <dbReference type="ARBA" id="ARBA00022982"/>
    </source>
</evidence>
<comment type="similarity">
    <text evidence="18">Belongs to the cytochrome b family.</text>
</comment>
<dbReference type="GO" id="GO:0046872">
    <property type="term" value="F:metal ion binding"/>
    <property type="evidence" value="ECO:0007669"/>
    <property type="project" value="UniProtKB-UniRule"/>
</dbReference>
<dbReference type="GO" id="GO:0016491">
    <property type="term" value="F:oxidoreductase activity"/>
    <property type="evidence" value="ECO:0007669"/>
    <property type="project" value="UniProtKB-UniRule"/>
</dbReference>
<comment type="cofactor">
    <cofactor evidence="17">
        <name>heme</name>
        <dbReference type="ChEBI" id="CHEBI:30413"/>
    </cofactor>
    <text evidence="17">Binds 2 heme groups non-covalently.</text>
</comment>
<dbReference type="EMBL" id="HM237350">
    <property type="protein sequence ID" value="ADI75248.1"/>
    <property type="molecule type" value="Genomic_DNA"/>
</dbReference>
<feature type="transmembrane region" description="Helical" evidence="18">
    <location>
        <begin position="83"/>
        <end position="106"/>
    </location>
</feature>
<evidence type="ECO:0000256" key="8">
    <source>
        <dbReference type="ARBA" id="ARBA00022723"/>
    </source>
</evidence>
<protein>
    <recommendedName>
        <fullName evidence="3 18">Cytochrome b</fullName>
    </recommendedName>
</protein>
<dbReference type="InterPro" id="IPR036150">
    <property type="entry name" value="Cyt_b/b6_C_sf"/>
</dbReference>
<dbReference type="RefSeq" id="YP_003934244.1">
    <property type="nucleotide sequence ID" value="NC_014578.1"/>
</dbReference>
<geneLocation type="mitochondrion" evidence="21"/>
<keyword evidence="14 18" id="KW-0496">Mitochondrion</keyword>
<dbReference type="SUPFAM" id="SSF81342">
    <property type="entry name" value="Transmembrane di-heme cytochromes"/>
    <property type="match status" value="1"/>
</dbReference>
<dbReference type="InterPro" id="IPR027387">
    <property type="entry name" value="Cytb/b6-like_sf"/>
</dbReference>
<feature type="transmembrane region" description="Helical" evidence="18">
    <location>
        <begin position="365"/>
        <end position="385"/>
    </location>
</feature>
<evidence type="ECO:0000256" key="1">
    <source>
        <dbReference type="ARBA" id="ARBA00002566"/>
    </source>
</evidence>
<feature type="transmembrane region" description="Helical" evidence="18">
    <location>
        <begin position="336"/>
        <end position="359"/>
    </location>
</feature>
<keyword evidence="5 17" id="KW-0349">Heme</keyword>
<accession>E3UFE9</accession>
<dbReference type="InterPro" id="IPR030689">
    <property type="entry name" value="Cytochrome_b"/>
</dbReference>
<dbReference type="PROSITE" id="PS51002">
    <property type="entry name" value="CYTB_NTER"/>
    <property type="match status" value="1"/>
</dbReference>
<evidence type="ECO:0000256" key="2">
    <source>
        <dbReference type="ARBA" id="ARBA00004448"/>
    </source>
</evidence>
<evidence type="ECO:0000256" key="14">
    <source>
        <dbReference type="ARBA" id="ARBA00023128"/>
    </source>
</evidence>
<dbReference type="CDD" id="cd00284">
    <property type="entry name" value="Cytochrome_b_N"/>
    <property type="match status" value="1"/>
</dbReference>
<organism evidence="21">
    <name type="scientific">Symsagittifera roscoffensis</name>
    <name type="common">Mint-sauce worm</name>
    <name type="synonym">Convoluta roscoffensis</name>
    <dbReference type="NCBI Taxonomy" id="84072"/>
    <lineage>
        <taxon>Eukaryota</taxon>
        <taxon>Metazoa</taxon>
        <taxon>Xenacoelomorpha</taxon>
        <taxon>Acoelomorpha</taxon>
        <taxon>Acoela</taxon>
        <taxon>Sagittiferidae</taxon>
        <taxon>Symsagittifera</taxon>
    </lineage>
</organism>
<dbReference type="GO" id="GO:0008121">
    <property type="term" value="F:quinol-cytochrome-c reductase activity"/>
    <property type="evidence" value="ECO:0007669"/>
    <property type="project" value="InterPro"/>
</dbReference>
<evidence type="ECO:0000256" key="9">
    <source>
        <dbReference type="ARBA" id="ARBA00022792"/>
    </source>
</evidence>
<feature type="transmembrane region" description="Helical" evidence="18">
    <location>
        <begin position="235"/>
        <end position="256"/>
    </location>
</feature>
<dbReference type="SUPFAM" id="SSF81648">
    <property type="entry name" value="a domain/subunit of cytochrome bc1 complex (Ubiquinol-cytochrome c reductase)"/>
    <property type="match status" value="1"/>
</dbReference>
<evidence type="ECO:0000256" key="18">
    <source>
        <dbReference type="RuleBase" id="RU362117"/>
    </source>
</evidence>
<keyword evidence="6 18" id="KW-0679">Respiratory chain</keyword>
<comment type="subcellular location">
    <subcellularLocation>
        <location evidence="2">Mitochondrion inner membrane</location>
        <topology evidence="2">Multi-pass membrane protein</topology>
    </subcellularLocation>
</comment>
<evidence type="ECO:0000256" key="13">
    <source>
        <dbReference type="ARBA" id="ARBA00023075"/>
    </source>
</evidence>
<feature type="transmembrane region" description="Helical" evidence="18">
    <location>
        <begin position="151"/>
        <end position="172"/>
    </location>
</feature>
<dbReference type="CTD" id="4519"/>
<evidence type="ECO:0000256" key="16">
    <source>
        <dbReference type="PIRSR" id="PIRSR038885-1"/>
    </source>
</evidence>
<evidence type="ECO:0000256" key="7">
    <source>
        <dbReference type="ARBA" id="ARBA00022692"/>
    </source>
</evidence>
<feature type="binding site" description="axial binding residue" evidence="17">
    <location>
        <position position="103"/>
    </location>
    <ligand>
        <name>heme b</name>
        <dbReference type="ChEBI" id="CHEBI:60344"/>
        <label>b566</label>
    </ligand>
    <ligandPart>
        <name>Fe</name>
        <dbReference type="ChEBI" id="CHEBI:18248"/>
    </ligandPart>
</feature>
<sequence length="386" mass="44321">MLNFKELITFRNENPAMKIIKGVLMDLPTPVNISNFWNFGSCLGACLGLQLVSGLFLASHYNSSPFMAFDSVEHIMKDVSMGWVFRIVHLNGASFFFIFLFMHIARGLYYKSYNYLETWNLGVFIFLFSMAIAFLGYVLPWGQMSFWGATVITNLISAIPIIGNKVVIWIWGAYSVSSPTLSRFFMLHFCLPFVLAAMVILHIFFLHKTGSQNPSNLKSSYNLISFHWFLSSKDIFFFFFWIILLEFLIFLFPFLLGDPENFILANSLSTPAHIVPEWYFLFAYAILRSIPSKLGGVIALLLSVLILLFPSLWSLNKSKMSLSNNLLKFLSKSKSMSLTFQSFSWFFLGIFLILTWIGGEVVEEPFIFIGQAFLILYFLLFLLFIL</sequence>
<proteinExistence type="inferred from homology"/>
<evidence type="ECO:0000256" key="6">
    <source>
        <dbReference type="ARBA" id="ARBA00022660"/>
    </source>
</evidence>
<comment type="function">
    <text evidence="1 18">Component of the ubiquinol-cytochrome c reductase complex (complex III or cytochrome b-c1 complex) that is part of the mitochondrial respiratory chain. The b-c1 complex mediates electron transfer from ubiquinol to cytochrome c. Contributes to the generation of a proton gradient across the mitochondrial membrane that is then used for ATP synthesis.</text>
</comment>
<feature type="transmembrane region" description="Helical" evidence="18">
    <location>
        <begin position="184"/>
        <end position="206"/>
    </location>
</feature>
<name>E3UFE9_SYMRO</name>
<feature type="binding site" description="axial binding residue" evidence="17">
    <location>
        <position position="202"/>
    </location>
    <ligand>
        <name>heme b</name>
        <dbReference type="ChEBI" id="CHEBI:60344"/>
        <label>b566</label>
    </ligand>
    <ligandPart>
        <name>Fe</name>
        <dbReference type="ChEBI" id="CHEBI:18248"/>
    </ligandPart>
</feature>
<keyword evidence="13" id="KW-0830">Ubiquinone</keyword>
<comment type="cofactor">
    <cofactor evidence="18">
        <name>heme b</name>
        <dbReference type="ChEBI" id="CHEBI:60344"/>
    </cofactor>
    <text evidence="18">Binds 2 heme groups non-covalently.</text>
</comment>
<feature type="binding site" description="axial binding residue" evidence="17">
    <location>
        <position position="188"/>
    </location>
    <ligand>
        <name>heme b</name>
        <dbReference type="ChEBI" id="CHEBI:60344"/>
        <label>b562</label>
    </ligand>
    <ligandPart>
        <name>Fe</name>
        <dbReference type="ChEBI" id="CHEBI:18248"/>
    </ligandPart>
</feature>
<feature type="domain" description="Cytochrome b/b6 N-terminal region profile" evidence="19">
    <location>
        <begin position="7"/>
        <end position="215"/>
    </location>
</feature>
<dbReference type="PANTHER" id="PTHR19271">
    <property type="entry name" value="CYTOCHROME B"/>
    <property type="match status" value="1"/>
</dbReference>
<evidence type="ECO:0000313" key="21">
    <source>
        <dbReference type="EMBL" id="ADI75248.1"/>
    </source>
</evidence>
<evidence type="ECO:0000256" key="3">
    <source>
        <dbReference type="ARBA" id="ARBA00013531"/>
    </source>
</evidence>
<keyword evidence="11 18" id="KW-1133">Transmembrane helix</keyword>
<dbReference type="InterPro" id="IPR016174">
    <property type="entry name" value="Di-haem_cyt_TM"/>
</dbReference>
<keyword evidence="9" id="KW-0999">Mitochondrion inner membrane</keyword>
<evidence type="ECO:0000256" key="4">
    <source>
        <dbReference type="ARBA" id="ARBA00022448"/>
    </source>
</evidence>
<evidence type="ECO:0000256" key="15">
    <source>
        <dbReference type="ARBA" id="ARBA00023136"/>
    </source>
</evidence>
<dbReference type="Pfam" id="PF00033">
    <property type="entry name" value="Cytochrome_B"/>
    <property type="match status" value="1"/>
</dbReference>
<evidence type="ECO:0000256" key="12">
    <source>
        <dbReference type="ARBA" id="ARBA00023004"/>
    </source>
</evidence>
<keyword evidence="8 17" id="KW-0479">Metal-binding</keyword>
<feature type="transmembrane region" description="Helical" evidence="18">
    <location>
        <begin position="294"/>
        <end position="315"/>
    </location>
</feature>
<keyword evidence="12 17" id="KW-0408">Iron</keyword>
<dbReference type="PIRSF" id="PIRSF038885">
    <property type="entry name" value="COB"/>
    <property type="match status" value="1"/>
</dbReference>
<dbReference type="GO" id="GO:0006122">
    <property type="term" value="P:mitochondrial electron transport, ubiquinol to cytochrome c"/>
    <property type="evidence" value="ECO:0007669"/>
    <property type="project" value="TreeGrafter"/>
</dbReference>
<reference evidence="21" key="1">
    <citation type="journal article" date="2010" name="BMC Evol. Biol.">
        <title>The phylogenetic position of Acoela as revealed by the complete mitochondrial genome of Symsagittifera roscoffensis.</title>
        <authorList>
            <person name="Mwinyi A."/>
            <person name="Bailly X."/>
            <person name="Bourlat S.J."/>
            <person name="Jondelius U."/>
            <person name="Littlewood D.T.J."/>
            <person name="Podsiadlowski L."/>
        </authorList>
    </citation>
    <scope>NUCLEOTIDE SEQUENCE</scope>
</reference>
<dbReference type="Gene3D" id="1.20.810.10">
    <property type="entry name" value="Cytochrome Bc1 Complex, Chain C"/>
    <property type="match status" value="1"/>
</dbReference>
<feature type="binding site" description="axial binding residue" evidence="17">
    <location>
        <position position="89"/>
    </location>
    <ligand>
        <name>heme b</name>
        <dbReference type="ChEBI" id="CHEBI:60344"/>
        <label>b562</label>
    </ligand>
    <ligandPart>
        <name>Fe</name>
        <dbReference type="ChEBI" id="CHEBI:18248"/>
    </ligandPart>
</feature>
<evidence type="ECO:0000259" key="19">
    <source>
        <dbReference type="PROSITE" id="PS51002"/>
    </source>
</evidence>
<dbReference type="GO" id="GO:0045275">
    <property type="term" value="C:respiratory chain complex III"/>
    <property type="evidence" value="ECO:0007669"/>
    <property type="project" value="InterPro"/>
</dbReference>
<dbReference type="InterPro" id="IPR005797">
    <property type="entry name" value="Cyt_b/b6_N"/>
</dbReference>
<keyword evidence="15 18" id="KW-0472">Membrane</keyword>
<dbReference type="InterPro" id="IPR005798">
    <property type="entry name" value="Cyt_b/b6_C"/>
</dbReference>
<evidence type="ECO:0000256" key="11">
    <source>
        <dbReference type="ARBA" id="ARBA00022989"/>
    </source>
</evidence>
<keyword evidence="10 18" id="KW-0249">Electron transport</keyword>
<dbReference type="PROSITE" id="PS51003">
    <property type="entry name" value="CYTB_CTER"/>
    <property type="match status" value="1"/>
</dbReference>
<feature type="domain" description="Cytochrome b/b6 C-terminal region profile" evidence="20">
    <location>
        <begin position="216"/>
        <end position="386"/>
    </location>
</feature>
<dbReference type="PANTHER" id="PTHR19271:SF16">
    <property type="entry name" value="CYTOCHROME B"/>
    <property type="match status" value="1"/>
</dbReference>